<feature type="transmembrane region" description="Helical" evidence="6">
    <location>
        <begin position="269"/>
        <end position="293"/>
    </location>
</feature>
<reference evidence="7 8" key="1">
    <citation type="journal article" date="2016" name="Nat. Commun.">
        <title>Thousands of microbial genomes shed light on interconnected biogeochemical processes in an aquifer system.</title>
        <authorList>
            <person name="Anantharaman K."/>
            <person name="Brown C.T."/>
            <person name="Hug L.A."/>
            <person name="Sharon I."/>
            <person name="Castelle C.J."/>
            <person name="Probst A.J."/>
            <person name="Thomas B.C."/>
            <person name="Singh A."/>
            <person name="Wilkins M.J."/>
            <person name="Karaoz U."/>
            <person name="Brodie E.L."/>
            <person name="Williams K.H."/>
            <person name="Hubbard S.S."/>
            <person name="Banfield J.F."/>
        </authorList>
    </citation>
    <scope>NUCLEOTIDE SEQUENCE [LARGE SCALE GENOMIC DNA]</scope>
</reference>
<keyword evidence="4 6" id="KW-1133">Transmembrane helix</keyword>
<evidence type="ECO:0000256" key="1">
    <source>
        <dbReference type="ARBA" id="ARBA00004651"/>
    </source>
</evidence>
<sequence>MIKKAFTRIPAYSFASGVFATATFRQSVITSVGTLINGGLGAIFYIVTARYLGPSDFGLMIVAITTLTLVGDIGDLGTNTGIVKFVGKYASQNLEKAERFLKLGLKVKLGVICLVLIFGFLGSSDLADLLFSEEGLAAPLKIAFVGVGSYLLFSFVISSLQAFQKFIQWSLIQIGTNFLRLFIVFLFISLGILGLKNALLVYTLVPFMGFLVGLNLLSVKFWKVKNEGSIVKDFFAYNKWVALFSIASAIGARLDTFISARLLSATDVGIYSAAVQLVQIVPQCVAAISTVVAPRMAGLSTIGELVKYMKKVQIMVLGIAILALFFVPFATQLLPLIYGKAYLGSTTPFLILFFGMLVLLISVPVHMAIIYYFSYPKFFFYLSITNMILVGFLGWNLISVNGTTGAAITVLLGQIFNFIVPLIWVLRKICTKTKSN</sequence>
<dbReference type="PANTHER" id="PTHR30250">
    <property type="entry name" value="PST FAMILY PREDICTED COLANIC ACID TRANSPORTER"/>
    <property type="match status" value="1"/>
</dbReference>
<proteinExistence type="predicted"/>
<accession>A0A1F8B5H0</accession>
<name>A0A1F8B5H0_9BACT</name>
<dbReference type="InterPro" id="IPR002797">
    <property type="entry name" value="Polysacc_synth"/>
</dbReference>
<protein>
    <recommendedName>
        <fullName evidence="9">Polysaccharide biosynthesis protein C-terminal domain-containing protein</fullName>
    </recommendedName>
</protein>
<feature type="transmembrane region" description="Helical" evidence="6">
    <location>
        <begin position="142"/>
        <end position="163"/>
    </location>
</feature>
<keyword evidence="3 6" id="KW-0812">Transmembrane</keyword>
<feature type="transmembrane region" description="Helical" evidence="6">
    <location>
        <begin position="59"/>
        <end position="82"/>
    </location>
</feature>
<dbReference type="AlphaFoldDB" id="A0A1F8B5H0"/>
<organism evidence="7 8">
    <name type="scientific">Candidatus Woesebacteria bacterium RIFCSPLOWO2_01_FULL_39_10b</name>
    <dbReference type="NCBI Taxonomy" id="1802517"/>
    <lineage>
        <taxon>Bacteria</taxon>
        <taxon>Candidatus Woeseibacteriota</taxon>
    </lineage>
</organism>
<feature type="transmembrane region" description="Helical" evidence="6">
    <location>
        <begin position="199"/>
        <end position="219"/>
    </location>
</feature>
<dbReference type="EMBL" id="MGHD01000022">
    <property type="protein sequence ID" value="OGM59276.1"/>
    <property type="molecule type" value="Genomic_DNA"/>
</dbReference>
<evidence type="ECO:0008006" key="9">
    <source>
        <dbReference type="Google" id="ProtNLM"/>
    </source>
</evidence>
<dbReference type="Proteomes" id="UP000176404">
    <property type="component" value="Unassembled WGS sequence"/>
</dbReference>
<comment type="caution">
    <text evidence="7">The sequence shown here is derived from an EMBL/GenBank/DDBJ whole genome shotgun (WGS) entry which is preliminary data.</text>
</comment>
<feature type="transmembrane region" description="Helical" evidence="6">
    <location>
        <begin position="175"/>
        <end position="193"/>
    </location>
</feature>
<evidence type="ECO:0000313" key="7">
    <source>
        <dbReference type="EMBL" id="OGM59276.1"/>
    </source>
</evidence>
<dbReference type="PANTHER" id="PTHR30250:SF11">
    <property type="entry name" value="O-ANTIGEN TRANSPORTER-RELATED"/>
    <property type="match status" value="1"/>
</dbReference>
<dbReference type="Pfam" id="PF01943">
    <property type="entry name" value="Polysacc_synt"/>
    <property type="match status" value="1"/>
</dbReference>
<evidence type="ECO:0000256" key="3">
    <source>
        <dbReference type="ARBA" id="ARBA00022692"/>
    </source>
</evidence>
<evidence type="ECO:0000256" key="4">
    <source>
        <dbReference type="ARBA" id="ARBA00022989"/>
    </source>
</evidence>
<dbReference type="InterPro" id="IPR050833">
    <property type="entry name" value="Poly_Biosynth_Transport"/>
</dbReference>
<feature type="transmembrane region" description="Helical" evidence="6">
    <location>
        <begin position="240"/>
        <end position="263"/>
    </location>
</feature>
<feature type="transmembrane region" description="Helical" evidence="6">
    <location>
        <begin position="314"/>
        <end position="337"/>
    </location>
</feature>
<evidence type="ECO:0000256" key="2">
    <source>
        <dbReference type="ARBA" id="ARBA00022475"/>
    </source>
</evidence>
<feature type="transmembrane region" description="Helical" evidence="6">
    <location>
        <begin position="28"/>
        <end position="47"/>
    </location>
</feature>
<feature type="transmembrane region" description="Helical" evidence="6">
    <location>
        <begin position="103"/>
        <end position="122"/>
    </location>
</feature>
<feature type="transmembrane region" description="Helical" evidence="6">
    <location>
        <begin position="349"/>
        <end position="371"/>
    </location>
</feature>
<comment type="subcellular location">
    <subcellularLocation>
        <location evidence="1">Cell membrane</location>
        <topology evidence="1">Multi-pass membrane protein</topology>
    </subcellularLocation>
</comment>
<evidence type="ECO:0000256" key="6">
    <source>
        <dbReference type="SAM" id="Phobius"/>
    </source>
</evidence>
<feature type="transmembrane region" description="Helical" evidence="6">
    <location>
        <begin position="404"/>
        <end position="426"/>
    </location>
</feature>
<dbReference type="STRING" id="1802517.A2892_05435"/>
<keyword evidence="5 6" id="KW-0472">Membrane</keyword>
<keyword evidence="2" id="KW-1003">Cell membrane</keyword>
<evidence type="ECO:0000256" key="5">
    <source>
        <dbReference type="ARBA" id="ARBA00023136"/>
    </source>
</evidence>
<evidence type="ECO:0000313" key="8">
    <source>
        <dbReference type="Proteomes" id="UP000176404"/>
    </source>
</evidence>
<feature type="transmembrane region" description="Helical" evidence="6">
    <location>
        <begin position="378"/>
        <end position="398"/>
    </location>
</feature>
<gene>
    <name evidence="7" type="ORF">A2892_05435</name>
</gene>
<dbReference type="GO" id="GO:0005886">
    <property type="term" value="C:plasma membrane"/>
    <property type="evidence" value="ECO:0007669"/>
    <property type="project" value="UniProtKB-SubCell"/>
</dbReference>